<organism evidence="1 2">
    <name type="scientific">Phocaeicola massiliensis B84634 = Timone 84634 = DSM 17679 = JCM 13223</name>
    <dbReference type="NCBI Taxonomy" id="1121098"/>
    <lineage>
        <taxon>Bacteria</taxon>
        <taxon>Pseudomonadati</taxon>
        <taxon>Bacteroidota</taxon>
        <taxon>Bacteroidia</taxon>
        <taxon>Bacteroidales</taxon>
        <taxon>Bacteroidaceae</taxon>
        <taxon>Phocaeicola</taxon>
    </lineage>
</organism>
<reference evidence="1 2" key="1">
    <citation type="submission" date="2013-04" db="EMBL/GenBank/DDBJ databases">
        <title>The Genome Sequence of Bacteroides massiliensis DSM 17679.</title>
        <authorList>
            <consortium name="The Broad Institute Genomics Platform"/>
            <person name="Earl A."/>
            <person name="Ward D."/>
            <person name="Feldgarden M."/>
            <person name="Gevers D."/>
            <person name="Martens E."/>
            <person name="Fenner L."/>
            <person name="Roux V."/>
            <person name="Mallet M.N."/>
            <person name="Raoult D."/>
            <person name="Walker B."/>
            <person name="Young S."/>
            <person name="Zeng Q."/>
            <person name="Gargeya S."/>
            <person name="Fitzgerald M."/>
            <person name="Haas B."/>
            <person name="Abouelleil A."/>
            <person name="Allen A.W."/>
            <person name="Alvarado L."/>
            <person name="Arachchi H.M."/>
            <person name="Berlin A.M."/>
            <person name="Chapman S.B."/>
            <person name="Gainer-Dewar J."/>
            <person name="Goldberg J."/>
            <person name="Griggs A."/>
            <person name="Gujja S."/>
            <person name="Hansen M."/>
            <person name="Howarth C."/>
            <person name="Imamovic A."/>
            <person name="Ireland A."/>
            <person name="Larimer J."/>
            <person name="McCowan C."/>
            <person name="Murphy C."/>
            <person name="Pearson M."/>
            <person name="Poon T.W."/>
            <person name="Priest M."/>
            <person name="Roberts A."/>
            <person name="Saif S."/>
            <person name="Shea T."/>
            <person name="Sisk P."/>
            <person name="Sykes S."/>
            <person name="Wortman J."/>
            <person name="Nusbaum C."/>
            <person name="Birren B."/>
        </authorList>
    </citation>
    <scope>NUCLEOTIDE SEQUENCE [LARGE SCALE GENOMIC DNA]</scope>
    <source>
        <strain evidence="2">B84634 / Timone 84634 / DSM 17679 / JCM 13223</strain>
    </source>
</reference>
<evidence type="ECO:0000313" key="2">
    <source>
        <dbReference type="Proteomes" id="UP000017831"/>
    </source>
</evidence>
<dbReference type="HOGENOM" id="CLU_3247296_0_0_10"/>
<proteinExistence type="predicted"/>
<accession>U6RHU5</accession>
<dbReference type="EMBL" id="AQHY01000021">
    <property type="protein sequence ID" value="EOA55321.1"/>
    <property type="molecule type" value="Genomic_DNA"/>
</dbReference>
<protein>
    <submittedName>
        <fullName evidence="1">Uncharacterized protein</fullName>
    </submittedName>
</protein>
<dbReference type="AlphaFoldDB" id="U6RHU5"/>
<keyword evidence="2" id="KW-1185">Reference proteome</keyword>
<dbReference type="Proteomes" id="UP000017831">
    <property type="component" value="Unassembled WGS sequence"/>
</dbReference>
<name>U6RHU5_9BACT</name>
<comment type="caution">
    <text evidence="1">The sequence shown here is derived from an EMBL/GenBank/DDBJ whole genome shotgun (WGS) entry which is preliminary data.</text>
</comment>
<evidence type="ECO:0000313" key="1">
    <source>
        <dbReference type="EMBL" id="EOA55321.1"/>
    </source>
</evidence>
<gene>
    <name evidence="1" type="ORF">HMPREF1534_01730</name>
</gene>
<sequence>MKGLAAGKLKRHDSKYRKLYFFICSIDNSGNSIGCIDCTTVF</sequence>